<proteinExistence type="predicted"/>
<evidence type="ECO:0000313" key="1">
    <source>
        <dbReference type="EMBL" id="ENO89578.1"/>
    </source>
</evidence>
<sequence length="113" mass="12420">MNTATSGPGLSCSSAPAAAVHLYLYYRLRPDADAAAARTRVRAMQAELAQRTGIRGRLMRRADDAATWMEVYEDIADPEVFRRALEAATLAHRLADLLAADGMRHVECFTENP</sequence>
<dbReference type="eggNOG" id="ENOG5033H9E">
    <property type="taxonomic scope" value="Bacteria"/>
</dbReference>
<dbReference type="RefSeq" id="WP_004334978.1">
    <property type="nucleotide sequence ID" value="NZ_AMXE01000012.1"/>
</dbReference>
<dbReference type="EMBL" id="AMXE01000012">
    <property type="protein sequence ID" value="ENO89578.1"/>
    <property type="molecule type" value="Genomic_DNA"/>
</dbReference>
<keyword evidence="2" id="KW-1185">Reference proteome</keyword>
<dbReference type="Pfam" id="PF16290">
    <property type="entry name" value="DUF4936"/>
    <property type="match status" value="1"/>
</dbReference>
<dbReference type="OrthoDB" id="8527613at2"/>
<dbReference type="InterPro" id="IPR032556">
    <property type="entry name" value="DUF4936"/>
</dbReference>
<dbReference type="Proteomes" id="UP000013232">
    <property type="component" value="Unassembled WGS sequence"/>
</dbReference>
<reference evidence="1 2" key="1">
    <citation type="submission" date="2012-09" db="EMBL/GenBank/DDBJ databases">
        <title>Draft Genome Sequences of 6 Strains from Genus Thauera.</title>
        <authorList>
            <person name="Liu B."/>
            <person name="Shapleigh J.P."/>
            <person name="Frostegard A.H."/>
        </authorList>
    </citation>
    <scope>NUCLEOTIDE SEQUENCE [LARGE SCALE GENOMIC DNA]</scope>
    <source>
        <strain evidence="2">47Lol / DSM 12138</strain>
    </source>
</reference>
<gene>
    <name evidence="1" type="ORF">C666_05315</name>
</gene>
<accession>N6Z579</accession>
<evidence type="ECO:0000313" key="2">
    <source>
        <dbReference type="Proteomes" id="UP000013232"/>
    </source>
</evidence>
<dbReference type="STRING" id="1123367.GCA_000621305_01433"/>
<evidence type="ECO:0008006" key="3">
    <source>
        <dbReference type="Google" id="ProtNLM"/>
    </source>
</evidence>
<name>N6Z579_THAL4</name>
<dbReference type="AlphaFoldDB" id="N6Z579"/>
<protein>
    <recommendedName>
        <fullName evidence="3">DUF4936 domain-containing protein</fullName>
    </recommendedName>
</protein>
<comment type="caution">
    <text evidence="1">The sequence shown here is derived from an EMBL/GenBank/DDBJ whole genome shotgun (WGS) entry which is preliminary data.</text>
</comment>
<organism evidence="1 2">
    <name type="scientific">Thauera linaloolentis (strain DSM 12138 / JCM 21573 / CCUG 41526 / CIP 105981 / IAM 15112 / NBRC 102519 / 47Lol)</name>
    <dbReference type="NCBI Taxonomy" id="1123367"/>
    <lineage>
        <taxon>Bacteria</taxon>
        <taxon>Pseudomonadati</taxon>
        <taxon>Pseudomonadota</taxon>
        <taxon>Betaproteobacteria</taxon>
        <taxon>Rhodocyclales</taxon>
        <taxon>Zoogloeaceae</taxon>
        <taxon>Thauera</taxon>
    </lineage>
</organism>